<gene>
    <name evidence="5" type="ORF">WH96_08370</name>
</gene>
<dbReference type="InterPro" id="IPR015424">
    <property type="entry name" value="PyrdxlP-dep_Trfase"/>
</dbReference>
<dbReference type="AlphaFoldDB" id="A0A0H2MWT9"/>
<evidence type="ECO:0000256" key="2">
    <source>
        <dbReference type="ARBA" id="ARBA00022679"/>
    </source>
</evidence>
<keyword evidence="3" id="KW-0663">Pyridoxal phosphate</keyword>
<accession>A0A0H2MWT9</accession>
<dbReference type="SUPFAM" id="SSF53383">
    <property type="entry name" value="PLP-dependent transferases"/>
    <property type="match status" value="1"/>
</dbReference>
<sequence>MTNLSKRIDTYLQAVPRQRLRELKSSSLLESGYVMHNGRKLLNFASNDYLGLSLNNSLKERAAEWAKAHGSGTGASRLITGNHFTYDLIEKKLAKLKGSETALLLNSGFQANSSVLAALLNTRLHGGLGKPEVLLFCDKLNHASLHFGIQAANAKQIRFRHNDLGHLAQLLEKYKDSEKAKIIVTESVFSMDGDQLNVAGIRSLAKRYDAFLYIDEAHATGVLGAKGMGLCAGGISNNELIMGTCGKALGSYGAYVACSQSMKEYLVNFCSGFIYATALPPQVLGAIDAALDLVPEMDVERKHLVHCSDNFRSMLQDKEIDTGLSSTQIIPVIIGSDKETLTVAHELEEKGFLVGAIRPPTVPEGSGRLRVTLSAVHTKEQVESLGRAVIESVAQITGAKDKM</sequence>
<evidence type="ECO:0000313" key="5">
    <source>
        <dbReference type="EMBL" id="KLN61165.1"/>
    </source>
</evidence>
<dbReference type="PANTHER" id="PTHR13693:SF100">
    <property type="entry name" value="8-AMINO-7-OXONONANOATE SYNTHASE"/>
    <property type="match status" value="1"/>
</dbReference>
<protein>
    <submittedName>
        <fullName evidence="5">8-amino-7-oxononanoate synthase</fullName>
    </submittedName>
</protein>
<dbReference type="GO" id="GO:0030170">
    <property type="term" value="F:pyridoxal phosphate binding"/>
    <property type="evidence" value="ECO:0007669"/>
    <property type="project" value="InterPro"/>
</dbReference>
<dbReference type="STRING" id="1489064.WH96_08370"/>
<organism evidence="5 6">
    <name type="scientific">Kiloniella spongiae</name>
    <dbReference type="NCBI Taxonomy" id="1489064"/>
    <lineage>
        <taxon>Bacteria</taxon>
        <taxon>Pseudomonadati</taxon>
        <taxon>Pseudomonadota</taxon>
        <taxon>Alphaproteobacteria</taxon>
        <taxon>Rhodospirillales</taxon>
        <taxon>Kiloniellaceae</taxon>
        <taxon>Kiloniella</taxon>
    </lineage>
</organism>
<dbReference type="PANTHER" id="PTHR13693">
    <property type="entry name" value="CLASS II AMINOTRANSFERASE/8-AMINO-7-OXONONANOATE SYNTHASE"/>
    <property type="match status" value="1"/>
</dbReference>
<dbReference type="Gene3D" id="3.90.1150.10">
    <property type="entry name" value="Aspartate Aminotransferase, domain 1"/>
    <property type="match status" value="1"/>
</dbReference>
<dbReference type="PATRIC" id="fig|1489064.4.peg.2939"/>
<comment type="caution">
    <text evidence="5">The sequence shown here is derived from an EMBL/GenBank/DDBJ whole genome shotgun (WGS) entry which is preliminary data.</text>
</comment>
<keyword evidence="6" id="KW-1185">Reference proteome</keyword>
<evidence type="ECO:0000256" key="3">
    <source>
        <dbReference type="ARBA" id="ARBA00022898"/>
    </source>
</evidence>
<dbReference type="RefSeq" id="WP_047763714.1">
    <property type="nucleotide sequence ID" value="NZ_LAQL01000005.1"/>
</dbReference>
<dbReference type="InterPro" id="IPR015421">
    <property type="entry name" value="PyrdxlP-dep_Trfase_major"/>
</dbReference>
<dbReference type="InterPro" id="IPR050087">
    <property type="entry name" value="AON_synthase_class-II"/>
</dbReference>
<dbReference type="InterPro" id="IPR015422">
    <property type="entry name" value="PyrdxlP-dep_Trfase_small"/>
</dbReference>
<proteinExistence type="predicted"/>
<dbReference type="GO" id="GO:0009102">
    <property type="term" value="P:biotin biosynthetic process"/>
    <property type="evidence" value="ECO:0007669"/>
    <property type="project" value="TreeGrafter"/>
</dbReference>
<name>A0A0H2MWT9_9PROT</name>
<evidence type="ECO:0000259" key="4">
    <source>
        <dbReference type="Pfam" id="PF00155"/>
    </source>
</evidence>
<dbReference type="InterPro" id="IPR004839">
    <property type="entry name" value="Aminotransferase_I/II_large"/>
</dbReference>
<dbReference type="Pfam" id="PF00155">
    <property type="entry name" value="Aminotran_1_2"/>
    <property type="match status" value="1"/>
</dbReference>
<dbReference type="GO" id="GO:0008710">
    <property type="term" value="F:8-amino-7-oxononanoate synthase activity"/>
    <property type="evidence" value="ECO:0007669"/>
    <property type="project" value="TreeGrafter"/>
</dbReference>
<dbReference type="Gene3D" id="3.40.640.10">
    <property type="entry name" value="Type I PLP-dependent aspartate aminotransferase-like (Major domain)"/>
    <property type="match status" value="1"/>
</dbReference>
<dbReference type="Proteomes" id="UP000035444">
    <property type="component" value="Unassembled WGS sequence"/>
</dbReference>
<dbReference type="CDD" id="cd06454">
    <property type="entry name" value="KBL_like"/>
    <property type="match status" value="1"/>
</dbReference>
<feature type="domain" description="Aminotransferase class I/classII large" evidence="4">
    <location>
        <begin position="40"/>
        <end position="385"/>
    </location>
</feature>
<comment type="cofactor">
    <cofactor evidence="1">
        <name>pyridoxal 5'-phosphate</name>
        <dbReference type="ChEBI" id="CHEBI:597326"/>
    </cofactor>
</comment>
<reference evidence="5 6" key="1">
    <citation type="submission" date="2015-03" db="EMBL/GenBank/DDBJ databases">
        <title>Genome Sequence of Kiloniella spongiae MEBiC09566, isolated from a marine sponge.</title>
        <authorList>
            <person name="Shao Z."/>
            <person name="Wang L."/>
            <person name="Li X."/>
        </authorList>
    </citation>
    <scope>NUCLEOTIDE SEQUENCE [LARGE SCALE GENOMIC DNA]</scope>
    <source>
        <strain evidence="5 6">MEBiC09566</strain>
    </source>
</reference>
<evidence type="ECO:0000256" key="1">
    <source>
        <dbReference type="ARBA" id="ARBA00001933"/>
    </source>
</evidence>
<keyword evidence="2" id="KW-0808">Transferase</keyword>
<dbReference type="EMBL" id="LAQL01000005">
    <property type="protein sequence ID" value="KLN61165.1"/>
    <property type="molecule type" value="Genomic_DNA"/>
</dbReference>
<evidence type="ECO:0000313" key="6">
    <source>
        <dbReference type="Proteomes" id="UP000035444"/>
    </source>
</evidence>